<gene>
    <name evidence="1" type="ORF">GOP47_0013865</name>
</gene>
<protein>
    <submittedName>
        <fullName evidence="1">Uncharacterized protein</fullName>
    </submittedName>
</protein>
<organism evidence="1 2">
    <name type="scientific">Adiantum capillus-veneris</name>
    <name type="common">Maidenhair fern</name>
    <dbReference type="NCBI Taxonomy" id="13818"/>
    <lineage>
        <taxon>Eukaryota</taxon>
        <taxon>Viridiplantae</taxon>
        <taxon>Streptophyta</taxon>
        <taxon>Embryophyta</taxon>
        <taxon>Tracheophyta</taxon>
        <taxon>Polypodiopsida</taxon>
        <taxon>Polypodiidae</taxon>
        <taxon>Polypodiales</taxon>
        <taxon>Pteridineae</taxon>
        <taxon>Pteridaceae</taxon>
        <taxon>Vittarioideae</taxon>
        <taxon>Adiantum</taxon>
    </lineage>
</organism>
<comment type="caution">
    <text evidence="1">The sequence shown here is derived from an EMBL/GenBank/DDBJ whole genome shotgun (WGS) entry which is preliminary data.</text>
</comment>
<evidence type="ECO:0000313" key="2">
    <source>
        <dbReference type="Proteomes" id="UP000886520"/>
    </source>
</evidence>
<sequence>MTISCDVAVEIKYMSVIIWRFAPEAKRCKATQTLLPMGIALQTFVSERRIFGANHVVKNLKVSLLTHEHLDYQSSYHSSTAL</sequence>
<proteinExistence type="predicted"/>
<dbReference type="EMBL" id="JABFUD020000013">
    <property type="protein sequence ID" value="KAI5071614.1"/>
    <property type="molecule type" value="Genomic_DNA"/>
</dbReference>
<dbReference type="Proteomes" id="UP000886520">
    <property type="component" value="Chromosome 13"/>
</dbReference>
<name>A0A9D4UPC0_ADICA</name>
<reference evidence="1" key="1">
    <citation type="submission" date="2021-01" db="EMBL/GenBank/DDBJ databases">
        <title>Adiantum capillus-veneris genome.</title>
        <authorList>
            <person name="Fang Y."/>
            <person name="Liao Q."/>
        </authorList>
    </citation>
    <scope>NUCLEOTIDE SEQUENCE</scope>
    <source>
        <strain evidence="1">H3</strain>
        <tissue evidence="1">Leaf</tissue>
    </source>
</reference>
<evidence type="ECO:0000313" key="1">
    <source>
        <dbReference type="EMBL" id="KAI5071614.1"/>
    </source>
</evidence>
<accession>A0A9D4UPC0</accession>
<dbReference type="AlphaFoldDB" id="A0A9D4UPC0"/>
<keyword evidence="2" id="KW-1185">Reference proteome</keyword>